<dbReference type="GO" id="GO:0046168">
    <property type="term" value="P:glycerol-3-phosphate catabolic process"/>
    <property type="evidence" value="ECO:0007669"/>
    <property type="project" value="InterPro"/>
</dbReference>
<evidence type="ECO:0000256" key="1">
    <source>
        <dbReference type="ARBA" id="ARBA00023002"/>
    </source>
</evidence>
<dbReference type="InterPro" id="IPR036291">
    <property type="entry name" value="NAD(P)-bd_dom_sf"/>
</dbReference>
<dbReference type="Pfam" id="PF01210">
    <property type="entry name" value="NAD_Gly3P_dh_N"/>
    <property type="match status" value="1"/>
</dbReference>
<dbReference type="Pfam" id="PF02317">
    <property type="entry name" value="Octopine_DH"/>
    <property type="match status" value="1"/>
</dbReference>
<organism evidence="4 5">
    <name type="scientific">Kosmotoga pacifica</name>
    <dbReference type="NCBI Taxonomy" id="1330330"/>
    <lineage>
        <taxon>Bacteria</taxon>
        <taxon>Thermotogati</taxon>
        <taxon>Thermotogota</taxon>
        <taxon>Thermotogae</taxon>
        <taxon>Kosmotogales</taxon>
        <taxon>Kosmotogaceae</taxon>
        <taxon>Kosmotoga</taxon>
    </lineage>
</organism>
<dbReference type="Gene3D" id="3.40.50.720">
    <property type="entry name" value="NAD(P)-binding Rossmann-like Domain"/>
    <property type="match status" value="1"/>
</dbReference>
<reference evidence="4 5" key="1">
    <citation type="submission" date="2015-04" db="EMBL/GenBank/DDBJ databases">
        <title>Complete Genome Sequence of Kosmotoga pacifica SLHLJ1.</title>
        <authorList>
            <person name="Jiang L.J."/>
            <person name="Shao Z.Z."/>
            <person name="Jebbar M."/>
        </authorList>
    </citation>
    <scope>NUCLEOTIDE SEQUENCE [LARGE SCALE GENOMIC DNA]</scope>
    <source>
        <strain evidence="4 5">SLHLJ1</strain>
    </source>
</reference>
<keyword evidence="5" id="KW-1185">Reference proteome</keyword>
<name>A0A0G2ZFJ0_9BACT</name>
<evidence type="ECO:0000259" key="3">
    <source>
        <dbReference type="Pfam" id="PF02317"/>
    </source>
</evidence>
<dbReference type="PANTHER" id="PTHR38015">
    <property type="entry name" value="BLR6086 PROTEIN"/>
    <property type="match status" value="1"/>
</dbReference>
<evidence type="ECO:0000313" key="4">
    <source>
        <dbReference type="EMBL" id="AKI97533.1"/>
    </source>
</evidence>
<feature type="domain" description="Glycerol-3-phosphate dehydrogenase NAD-dependent N-terminal" evidence="2">
    <location>
        <begin position="3"/>
        <end position="101"/>
    </location>
</feature>
<dbReference type="Gene3D" id="1.10.1040.10">
    <property type="entry name" value="N-(1-d-carboxylethyl)-l-norvaline Dehydrogenase, domain 2"/>
    <property type="match status" value="1"/>
</dbReference>
<dbReference type="EMBL" id="CP011232">
    <property type="protein sequence ID" value="AKI97533.1"/>
    <property type="molecule type" value="Genomic_DNA"/>
</dbReference>
<evidence type="ECO:0000259" key="2">
    <source>
        <dbReference type="Pfam" id="PF01210"/>
    </source>
</evidence>
<protein>
    <submittedName>
        <fullName evidence="4">NADP transhydrogenase subunit alpha</fullName>
    </submittedName>
</protein>
<dbReference type="RefSeq" id="WP_047754668.1">
    <property type="nucleotide sequence ID" value="NZ_CAJUHA010000014.1"/>
</dbReference>
<dbReference type="GO" id="GO:0051287">
    <property type="term" value="F:NAD binding"/>
    <property type="evidence" value="ECO:0007669"/>
    <property type="project" value="InterPro"/>
</dbReference>
<dbReference type="AlphaFoldDB" id="A0A0G2ZFJ0"/>
<accession>A0A0G2ZFJ0</accession>
<keyword evidence="1" id="KW-0560">Oxidoreductase</keyword>
<dbReference type="InterPro" id="IPR011128">
    <property type="entry name" value="G3P_DH_NAD-dep_N"/>
</dbReference>
<gene>
    <name evidence="4" type="ORF">IX53_06555</name>
</gene>
<dbReference type="PATRIC" id="fig|1330330.3.peg.1328"/>
<dbReference type="STRING" id="1330330.IX53_06555"/>
<dbReference type="OrthoDB" id="1073746at2"/>
<dbReference type="SUPFAM" id="SSF51735">
    <property type="entry name" value="NAD(P)-binding Rossmann-fold domains"/>
    <property type="match status" value="1"/>
</dbReference>
<sequence>MRICVIGAGNGGQALAGVLAQRGHEVMLFNRSAKRISGITDSRTIRIEGESSGPARLAYVGTDIERATKDSQIIMIVVPAFAHASVAERMAPYIKEGQIIILNPGRTGGALEFKKVLDSRGAKPGYVIAEAQTFLFASRIAGPGLVRIFRMKNAVPVSALPAKDNHILSEVLPDVFPEFVIAPNVLYTSFNNIGAVFHPAALLMNAGWIETTHGNFQFYLDGISPSVARVLTKIDEERCEIARALKIDPLGAVEWLDFAYDVKGRDLYEAIHNNDGYQGIRAPVSLYNRYILEDVPMSLVPISYFGKSLGLNTTTIDSIINIANVVMGVDHWKKGRNLDSLGLSGLSVDAIWEYVERGVKPS</sequence>
<proteinExistence type="predicted"/>
<dbReference type="GO" id="GO:0016616">
    <property type="term" value="F:oxidoreductase activity, acting on the CH-OH group of donors, NAD or NADP as acceptor"/>
    <property type="evidence" value="ECO:0007669"/>
    <property type="project" value="InterPro"/>
</dbReference>
<evidence type="ECO:0000313" key="5">
    <source>
        <dbReference type="Proteomes" id="UP000035159"/>
    </source>
</evidence>
<dbReference type="InterPro" id="IPR051729">
    <property type="entry name" value="Opine/Lysopine_DH"/>
</dbReference>
<dbReference type="Proteomes" id="UP000035159">
    <property type="component" value="Chromosome"/>
</dbReference>
<dbReference type="PANTHER" id="PTHR38015:SF1">
    <property type="entry name" value="OPINE DEHYDROGENASE DOMAIN-CONTAINING PROTEIN"/>
    <property type="match status" value="1"/>
</dbReference>
<dbReference type="SUPFAM" id="SSF48179">
    <property type="entry name" value="6-phosphogluconate dehydrogenase C-terminal domain-like"/>
    <property type="match status" value="1"/>
</dbReference>
<dbReference type="InterPro" id="IPR008927">
    <property type="entry name" value="6-PGluconate_DH-like_C_sf"/>
</dbReference>
<dbReference type="KEGG" id="kpf:IX53_06555"/>
<feature type="domain" description="Opine dehydrogenase" evidence="3">
    <location>
        <begin position="182"/>
        <end position="327"/>
    </location>
</feature>
<dbReference type="InterPro" id="IPR003421">
    <property type="entry name" value="Opine_DH"/>
</dbReference>
<dbReference type="InterPro" id="IPR013328">
    <property type="entry name" value="6PGD_dom2"/>
</dbReference>